<keyword evidence="1" id="KW-0521">NADP</keyword>
<dbReference type="Pfam" id="PF08240">
    <property type="entry name" value="ADH_N"/>
    <property type="match status" value="1"/>
</dbReference>
<dbReference type="NCBIfam" id="TIGR02824">
    <property type="entry name" value="quinone_pig3"/>
    <property type="match status" value="1"/>
</dbReference>
<dbReference type="InterPro" id="IPR013149">
    <property type="entry name" value="ADH-like_C"/>
</dbReference>
<evidence type="ECO:0000256" key="1">
    <source>
        <dbReference type="ARBA" id="ARBA00022857"/>
    </source>
</evidence>
<dbReference type="InterPro" id="IPR020843">
    <property type="entry name" value="ER"/>
</dbReference>
<dbReference type="RefSeq" id="WP_380054098.1">
    <property type="nucleotide sequence ID" value="NZ_JBHLTC010000037.1"/>
</dbReference>
<sequence length="325" mass="33706">MRAVVCEGAGGVEVMSVGEIPDPEPAVDEVVIDVAAAGVNRADLLQRQGFYPPPPGAPQTIGMECSGVVSAVGAEVTDWKIGDEVCALLAGGGYAAKVAVPASQVMPVPAGVDLVSAAALPEATATVWSNLFMTSHLKPGETLLVHGGSSGIGTMAIQLAVAHGVRVLCTVGTKDKMEVCLRLGADIAINYREAEWANVVREATGKAGADVILDIIGAKYLEDNVKSLAFGGRLVVIGMQGGTKGTLDLGRLLTRRASVTGTALRSRSVVEKGEILAEVAGHVWPLVEAKKVHPIVHQVMPLTEVRTAHEILEQSSHVGKVLLTP</sequence>
<evidence type="ECO:0000313" key="5">
    <source>
        <dbReference type="Proteomes" id="UP001589890"/>
    </source>
</evidence>
<dbReference type="SUPFAM" id="SSF50129">
    <property type="entry name" value="GroES-like"/>
    <property type="match status" value="1"/>
</dbReference>
<dbReference type="SMART" id="SM00829">
    <property type="entry name" value="PKS_ER"/>
    <property type="match status" value="1"/>
</dbReference>
<accession>A0ABV6QX10</accession>
<comment type="caution">
    <text evidence="4">The sequence shown here is derived from an EMBL/GenBank/DDBJ whole genome shotgun (WGS) entry which is preliminary data.</text>
</comment>
<protein>
    <submittedName>
        <fullName evidence="4">NAD(P)H-quinone oxidoreductase</fullName>
    </submittedName>
</protein>
<dbReference type="PANTHER" id="PTHR48106:SF8">
    <property type="entry name" value="OS02G0805600 PROTEIN"/>
    <property type="match status" value="1"/>
</dbReference>
<dbReference type="Gene3D" id="3.40.50.720">
    <property type="entry name" value="NAD(P)-binding Rossmann-like Domain"/>
    <property type="match status" value="1"/>
</dbReference>
<proteinExistence type="predicted"/>
<dbReference type="CDD" id="cd05276">
    <property type="entry name" value="p53_inducible_oxidoreductase"/>
    <property type="match status" value="1"/>
</dbReference>
<keyword evidence="5" id="KW-1185">Reference proteome</keyword>
<dbReference type="Gene3D" id="3.90.180.10">
    <property type="entry name" value="Medium-chain alcohol dehydrogenases, catalytic domain"/>
    <property type="match status" value="1"/>
</dbReference>
<name>A0ABV6QX10_9ACTN</name>
<evidence type="ECO:0000256" key="2">
    <source>
        <dbReference type="ARBA" id="ARBA00023002"/>
    </source>
</evidence>
<keyword evidence="2" id="KW-0560">Oxidoreductase</keyword>
<dbReference type="Pfam" id="PF00107">
    <property type="entry name" value="ADH_zinc_N"/>
    <property type="match status" value="1"/>
</dbReference>
<dbReference type="PANTHER" id="PTHR48106">
    <property type="entry name" value="QUINONE OXIDOREDUCTASE PIG3-RELATED"/>
    <property type="match status" value="1"/>
</dbReference>
<reference evidence="4 5" key="1">
    <citation type="submission" date="2024-09" db="EMBL/GenBank/DDBJ databases">
        <authorList>
            <person name="Sun Q."/>
            <person name="Mori K."/>
        </authorList>
    </citation>
    <scope>NUCLEOTIDE SEQUENCE [LARGE SCALE GENOMIC DNA]</scope>
    <source>
        <strain evidence="4 5">CGMCC 1.15906</strain>
    </source>
</reference>
<evidence type="ECO:0000259" key="3">
    <source>
        <dbReference type="SMART" id="SM00829"/>
    </source>
</evidence>
<feature type="domain" description="Enoyl reductase (ER)" evidence="3">
    <location>
        <begin position="10"/>
        <end position="323"/>
    </location>
</feature>
<dbReference type="SUPFAM" id="SSF51735">
    <property type="entry name" value="NAD(P)-binding Rossmann-fold domains"/>
    <property type="match status" value="1"/>
</dbReference>
<dbReference type="InterPro" id="IPR014189">
    <property type="entry name" value="Quinone_OxRdtase_PIG3"/>
</dbReference>
<dbReference type="Proteomes" id="UP001589890">
    <property type="component" value="Unassembled WGS sequence"/>
</dbReference>
<organism evidence="4 5">
    <name type="scientific">Kribbella deserti</name>
    <dbReference type="NCBI Taxonomy" id="1926257"/>
    <lineage>
        <taxon>Bacteria</taxon>
        <taxon>Bacillati</taxon>
        <taxon>Actinomycetota</taxon>
        <taxon>Actinomycetes</taxon>
        <taxon>Propionibacteriales</taxon>
        <taxon>Kribbellaceae</taxon>
        <taxon>Kribbella</taxon>
    </lineage>
</organism>
<evidence type="ECO:0000313" key="4">
    <source>
        <dbReference type="EMBL" id="MFC0628232.1"/>
    </source>
</evidence>
<dbReference type="InterPro" id="IPR013154">
    <property type="entry name" value="ADH-like_N"/>
</dbReference>
<dbReference type="InterPro" id="IPR036291">
    <property type="entry name" value="NAD(P)-bd_dom_sf"/>
</dbReference>
<dbReference type="InterPro" id="IPR011032">
    <property type="entry name" value="GroES-like_sf"/>
</dbReference>
<dbReference type="EMBL" id="JBHLTC010000037">
    <property type="protein sequence ID" value="MFC0628232.1"/>
    <property type="molecule type" value="Genomic_DNA"/>
</dbReference>
<gene>
    <name evidence="4" type="ORF">ACFFGN_29450</name>
</gene>